<reference evidence="4 5" key="1">
    <citation type="submission" date="2018-10" db="EMBL/GenBank/DDBJ databases">
        <title>Sequencing the genomes of 1000 actinobacteria strains.</title>
        <authorList>
            <person name="Klenk H.-P."/>
        </authorList>
    </citation>
    <scope>NUCLEOTIDE SEQUENCE [LARGE SCALE GENOMIC DNA]</scope>
    <source>
        <strain evidence="4 5">DSM 44267</strain>
    </source>
</reference>
<evidence type="ECO:0000313" key="5">
    <source>
        <dbReference type="Proteomes" id="UP000278440"/>
    </source>
</evidence>
<protein>
    <submittedName>
        <fullName evidence="4">DUF3071 family protein</fullName>
    </submittedName>
</protein>
<dbReference type="EMBL" id="RBXT01000001">
    <property type="protein sequence ID" value="RKT77843.1"/>
    <property type="molecule type" value="Genomic_DNA"/>
</dbReference>
<comment type="caution">
    <text evidence="4">The sequence shown here is derived from an EMBL/GenBank/DDBJ whole genome shotgun (WGS) entry which is preliminary data.</text>
</comment>
<feature type="compositionally biased region" description="Low complexity" evidence="1">
    <location>
        <begin position="350"/>
        <end position="370"/>
    </location>
</feature>
<dbReference type="Proteomes" id="UP000278440">
    <property type="component" value="Unassembled WGS sequence"/>
</dbReference>
<dbReference type="Pfam" id="PF11268">
    <property type="entry name" value="DUF3071"/>
    <property type="match status" value="1"/>
</dbReference>
<accession>A0A495XZB2</accession>
<organism evidence="4 5">
    <name type="scientific">Terracoccus luteus</name>
    <dbReference type="NCBI Taxonomy" id="53356"/>
    <lineage>
        <taxon>Bacteria</taxon>
        <taxon>Bacillati</taxon>
        <taxon>Actinomycetota</taxon>
        <taxon>Actinomycetes</taxon>
        <taxon>Micrococcales</taxon>
        <taxon>Intrasporangiaceae</taxon>
        <taxon>Terracoccus</taxon>
    </lineage>
</organism>
<evidence type="ECO:0000313" key="3">
    <source>
        <dbReference type="EMBL" id="MBB2984900.1"/>
    </source>
</evidence>
<dbReference type="InterPro" id="IPR021421">
    <property type="entry name" value="DUF3071"/>
</dbReference>
<evidence type="ECO:0000256" key="1">
    <source>
        <dbReference type="SAM" id="MobiDB-lite"/>
    </source>
</evidence>
<dbReference type="InterPro" id="IPR047682">
    <property type="entry name" value="SepH-like"/>
</dbReference>
<dbReference type="Proteomes" id="UP000590811">
    <property type="component" value="Unassembled WGS sequence"/>
</dbReference>
<feature type="compositionally biased region" description="Pro residues" evidence="1">
    <location>
        <begin position="478"/>
        <end position="493"/>
    </location>
</feature>
<evidence type="ECO:0000313" key="6">
    <source>
        <dbReference type="Proteomes" id="UP000590811"/>
    </source>
</evidence>
<reference evidence="3 6" key="2">
    <citation type="submission" date="2020-08" db="EMBL/GenBank/DDBJ databases">
        <title>Genomic Encyclopedia of Type Strains, Phase IV (KMG-V): Genome sequencing to study the core and pangenomes of soil and plant-associated prokaryotes.</title>
        <authorList>
            <person name="Whitman W."/>
        </authorList>
    </citation>
    <scope>NUCLEOTIDE SEQUENCE [LARGE SCALE GENOMIC DNA]</scope>
    <source>
        <strain evidence="3 6">B3ACCR2</strain>
    </source>
</reference>
<keyword evidence="5" id="KW-1185">Reference proteome</keyword>
<feature type="region of interest" description="Disordered" evidence="1">
    <location>
        <begin position="192"/>
        <end position="517"/>
    </location>
</feature>
<proteinExistence type="predicted"/>
<evidence type="ECO:0000259" key="2">
    <source>
        <dbReference type="Pfam" id="PF11268"/>
    </source>
</evidence>
<sequence length="517" mass="54932">MQDLRFIGVHEDGLHLLLADDEGNRYSVPIDEPLRTAARRERPRTFSTDAETGAQMRPKDVQALIRAGVGADEVAERAGWSVDKVRRYEGPIIAEREYVAGLARQVRLRPRGAGAGGPAPTLEARVTERMRARELDPGTAVWDSFRSPTGRWSVLVLFVAGGRQRQAVWGFDPLARTVSATDDEARWLSEDDDVQAPGPIPAPHLQAPSRPSQVYDVEAEGGVAARPKRRRAEPVDLMAAMRERSSARGRRRRGSKASDAPGLDAAPDEALPLEELSVRVEDAGLPPAAHGAAEDDDERRSAEVESAGDAAPEPTLDDAVDDLVDDGSDDGSGDAVDDGWDDADTEDAEAAGTGATASDRAATSTASPSRYDQPLPLDDFEDAKDAGDADTPAGSDQTAPLPVARDDDRDDDGDDDGADAPEVGPPVDDALGDPGSSAPQEPSRDVEAEAADAAHPDDDEHDTDTAAATEPERKPEPEAPAEPAPARPTPPKRPASGRKGRPSVPSWDDIMFGRKGD</sequence>
<dbReference type="EMBL" id="JACHVT010000001">
    <property type="protein sequence ID" value="MBB2984900.1"/>
    <property type="molecule type" value="Genomic_DNA"/>
</dbReference>
<gene>
    <name evidence="4" type="ORF">DFJ68_1271</name>
    <name evidence="3" type="ORF">FHW14_000040</name>
</gene>
<feature type="compositionally biased region" description="Basic and acidic residues" evidence="1">
    <location>
        <begin position="442"/>
        <end position="458"/>
    </location>
</feature>
<dbReference type="AlphaFoldDB" id="A0A495XZB2"/>
<dbReference type="NCBIfam" id="NF040712">
    <property type="entry name" value="SepH"/>
    <property type="match status" value="1"/>
</dbReference>
<dbReference type="RefSeq" id="WP_121031959.1">
    <property type="nucleotide sequence ID" value="NZ_JACHVT010000001.1"/>
</dbReference>
<dbReference type="OrthoDB" id="5180791at2"/>
<feature type="domain" description="DUF3071" evidence="2">
    <location>
        <begin position="1"/>
        <end position="171"/>
    </location>
</feature>
<name>A0A495XZB2_9MICO</name>
<evidence type="ECO:0000313" key="4">
    <source>
        <dbReference type="EMBL" id="RKT77843.1"/>
    </source>
</evidence>
<feature type="compositionally biased region" description="Acidic residues" evidence="1">
    <location>
        <begin position="408"/>
        <end position="419"/>
    </location>
</feature>
<feature type="compositionally biased region" description="Acidic residues" evidence="1">
    <location>
        <begin position="315"/>
        <end position="349"/>
    </location>
</feature>